<evidence type="ECO:0000313" key="2">
    <source>
        <dbReference type="Proteomes" id="UP001152795"/>
    </source>
</evidence>
<dbReference type="Proteomes" id="UP001152795">
    <property type="component" value="Unassembled WGS sequence"/>
</dbReference>
<reference evidence="1" key="1">
    <citation type="submission" date="2020-04" db="EMBL/GenBank/DDBJ databases">
        <authorList>
            <person name="Alioto T."/>
            <person name="Alioto T."/>
            <person name="Gomez Garrido J."/>
        </authorList>
    </citation>
    <scope>NUCLEOTIDE SEQUENCE</scope>
    <source>
        <strain evidence="1">A484AB</strain>
    </source>
</reference>
<protein>
    <submittedName>
        <fullName evidence="1">Uncharacterized protein</fullName>
    </submittedName>
</protein>
<evidence type="ECO:0000313" key="1">
    <source>
        <dbReference type="EMBL" id="CAB4025063.1"/>
    </source>
</evidence>
<dbReference type="EMBL" id="CACRXK020013389">
    <property type="protein sequence ID" value="CAB4025063.1"/>
    <property type="molecule type" value="Genomic_DNA"/>
</dbReference>
<dbReference type="OrthoDB" id="9942446at2759"/>
<keyword evidence="2" id="KW-1185">Reference proteome</keyword>
<dbReference type="AlphaFoldDB" id="A0A6S7KA77"/>
<proteinExistence type="predicted"/>
<comment type="caution">
    <text evidence="1">The sequence shown here is derived from an EMBL/GenBank/DDBJ whole genome shotgun (WGS) entry which is preliminary data.</text>
</comment>
<gene>
    <name evidence="1" type="ORF">PACLA_8A076092</name>
</gene>
<accession>A0A6S7KA77</accession>
<name>A0A6S7KA77_PARCT</name>
<organism evidence="1 2">
    <name type="scientific">Paramuricea clavata</name>
    <name type="common">Red gorgonian</name>
    <name type="synonym">Violescent sea-whip</name>
    <dbReference type="NCBI Taxonomy" id="317549"/>
    <lineage>
        <taxon>Eukaryota</taxon>
        <taxon>Metazoa</taxon>
        <taxon>Cnidaria</taxon>
        <taxon>Anthozoa</taxon>
        <taxon>Octocorallia</taxon>
        <taxon>Malacalcyonacea</taxon>
        <taxon>Plexauridae</taxon>
        <taxon>Paramuricea</taxon>
    </lineage>
</organism>
<sequence length="55" mass="5800">MTSSVFAVLFGLNFVLFPCEGQVSPPSSGDTFVVLPGEDVTITWTLHVGAPNIGF</sequence>